<reference evidence="2 3" key="1">
    <citation type="journal article" date="2023" name="Sci. Data">
        <title>Genome assembly of the Korean intertidal mud-creeper Batillaria attramentaria.</title>
        <authorList>
            <person name="Patra A.K."/>
            <person name="Ho P.T."/>
            <person name="Jun S."/>
            <person name="Lee S.J."/>
            <person name="Kim Y."/>
            <person name="Won Y.J."/>
        </authorList>
    </citation>
    <scope>NUCLEOTIDE SEQUENCE [LARGE SCALE GENOMIC DNA]</scope>
    <source>
        <strain evidence="2">Wonlab-2016</strain>
    </source>
</reference>
<sequence length="183" mass="19630">MGNGSKPNCTSLKVDLVLLAICIVLDAVGEYVWKDPFDSDKGTENSWTNNLSGDNHAWPNPFDGSFHAYELDAMVMSFIAVAVRLLNACPAPDDCARCKKCFVEILSVVTLVGSAGFFIASIVSLGHNFTKNLIASYVLAALPILVGIGACLSAAANCARMTKTRNTRVSRTWLNTHSALSTK</sequence>
<evidence type="ECO:0000313" key="2">
    <source>
        <dbReference type="EMBL" id="KAK7505150.1"/>
    </source>
</evidence>
<dbReference type="EMBL" id="JACVVK020000012">
    <property type="protein sequence ID" value="KAK7505150.1"/>
    <property type="molecule type" value="Genomic_DNA"/>
</dbReference>
<feature type="transmembrane region" description="Helical" evidence="1">
    <location>
        <begin position="12"/>
        <end position="33"/>
    </location>
</feature>
<accession>A0ABD0M046</accession>
<evidence type="ECO:0000313" key="3">
    <source>
        <dbReference type="Proteomes" id="UP001519460"/>
    </source>
</evidence>
<comment type="caution">
    <text evidence="2">The sequence shown here is derived from an EMBL/GenBank/DDBJ whole genome shotgun (WGS) entry which is preliminary data.</text>
</comment>
<dbReference type="AlphaFoldDB" id="A0ABD0M046"/>
<keyword evidence="1" id="KW-1133">Transmembrane helix</keyword>
<protein>
    <recommendedName>
        <fullName evidence="4">PGG domain-containing protein</fullName>
    </recommendedName>
</protein>
<feature type="transmembrane region" description="Helical" evidence="1">
    <location>
        <begin position="68"/>
        <end position="89"/>
    </location>
</feature>
<gene>
    <name evidence="2" type="ORF">BaRGS_00003720</name>
</gene>
<keyword evidence="1" id="KW-0472">Membrane</keyword>
<feature type="transmembrane region" description="Helical" evidence="1">
    <location>
        <begin position="134"/>
        <end position="156"/>
    </location>
</feature>
<dbReference type="Proteomes" id="UP001519460">
    <property type="component" value="Unassembled WGS sequence"/>
</dbReference>
<organism evidence="2 3">
    <name type="scientific">Batillaria attramentaria</name>
    <dbReference type="NCBI Taxonomy" id="370345"/>
    <lineage>
        <taxon>Eukaryota</taxon>
        <taxon>Metazoa</taxon>
        <taxon>Spiralia</taxon>
        <taxon>Lophotrochozoa</taxon>
        <taxon>Mollusca</taxon>
        <taxon>Gastropoda</taxon>
        <taxon>Caenogastropoda</taxon>
        <taxon>Sorbeoconcha</taxon>
        <taxon>Cerithioidea</taxon>
        <taxon>Batillariidae</taxon>
        <taxon>Batillaria</taxon>
    </lineage>
</organism>
<proteinExistence type="predicted"/>
<evidence type="ECO:0000256" key="1">
    <source>
        <dbReference type="SAM" id="Phobius"/>
    </source>
</evidence>
<keyword evidence="3" id="KW-1185">Reference proteome</keyword>
<evidence type="ECO:0008006" key="4">
    <source>
        <dbReference type="Google" id="ProtNLM"/>
    </source>
</evidence>
<keyword evidence="1" id="KW-0812">Transmembrane</keyword>
<name>A0ABD0M046_9CAEN</name>
<feature type="transmembrane region" description="Helical" evidence="1">
    <location>
        <begin position="101"/>
        <end position="122"/>
    </location>
</feature>